<feature type="compositionally biased region" description="Low complexity" evidence="1">
    <location>
        <begin position="54"/>
        <end position="66"/>
    </location>
</feature>
<evidence type="ECO:0000313" key="3">
    <source>
        <dbReference type="Proteomes" id="UP000503399"/>
    </source>
</evidence>
<gene>
    <name evidence="2" type="ORF">R50_1722</name>
</gene>
<dbReference type="Proteomes" id="UP000503399">
    <property type="component" value="Chromosome"/>
</dbReference>
<accession>A0A6F8ZHN0</accession>
<evidence type="ECO:0000256" key="1">
    <source>
        <dbReference type="SAM" id="MobiDB-lite"/>
    </source>
</evidence>
<protein>
    <submittedName>
        <fullName evidence="2">Uncharacterized protein</fullName>
    </submittedName>
</protein>
<keyword evidence="3" id="KW-1185">Reference proteome</keyword>
<proteinExistence type="predicted"/>
<dbReference type="KEGG" id="hfv:R50_1722"/>
<reference evidence="2 3" key="1">
    <citation type="submission" date="2020-02" db="EMBL/GenBank/DDBJ databases">
        <authorList>
            <person name="Hogendoorn C."/>
        </authorList>
    </citation>
    <scope>NUCLEOTIDE SEQUENCE [LARGE SCALE GENOMIC DNA]</scope>
    <source>
        <strain evidence="2">R501</strain>
    </source>
</reference>
<dbReference type="AlphaFoldDB" id="A0A6F8ZHN0"/>
<evidence type="ECO:0000313" key="2">
    <source>
        <dbReference type="EMBL" id="CAB1129223.1"/>
    </source>
</evidence>
<name>A0A6F8ZHN0_9FIRM</name>
<dbReference type="EMBL" id="LR778114">
    <property type="protein sequence ID" value="CAB1129223.1"/>
    <property type="molecule type" value="Genomic_DNA"/>
</dbReference>
<organism evidence="2 3">
    <name type="scientific">Candidatus Hydrogenisulfobacillus filiaventi</name>
    <dbReference type="NCBI Taxonomy" id="2707344"/>
    <lineage>
        <taxon>Bacteria</taxon>
        <taxon>Bacillati</taxon>
        <taxon>Bacillota</taxon>
        <taxon>Clostridia</taxon>
        <taxon>Eubacteriales</taxon>
        <taxon>Clostridiales Family XVII. Incertae Sedis</taxon>
        <taxon>Candidatus Hydrogenisulfobacillus</taxon>
    </lineage>
</organism>
<feature type="region of interest" description="Disordered" evidence="1">
    <location>
        <begin position="54"/>
        <end position="88"/>
    </location>
</feature>
<sequence length="88" mass="8866">MVLAPGTPLPEVAAPAALRLVASWSPERPAVTLRAHLRPLPAPAALAGPGLPAAGGLSAARSAARPQNLEPFPGRRRGPGTVVRSRAG</sequence>